<accession>A0A9P6NB24</accession>
<proteinExistence type="predicted"/>
<dbReference type="Proteomes" id="UP000886653">
    <property type="component" value="Unassembled WGS sequence"/>
</dbReference>
<dbReference type="PANTHER" id="PTHR33096:SF1">
    <property type="entry name" value="CXC1-LIKE CYSTEINE CLUSTER ASSOCIATED WITH KDZ TRANSPOSASES DOMAIN-CONTAINING PROTEIN"/>
    <property type="match status" value="1"/>
</dbReference>
<reference evidence="1" key="1">
    <citation type="submission" date="2013-11" db="EMBL/GenBank/DDBJ databases">
        <title>Genome sequence of the fusiform rust pathogen reveals effectors for host alternation and coevolution with pine.</title>
        <authorList>
            <consortium name="DOE Joint Genome Institute"/>
            <person name="Smith K."/>
            <person name="Pendleton A."/>
            <person name="Kubisiak T."/>
            <person name="Anderson C."/>
            <person name="Salamov A."/>
            <person name="Aerts A."/>
            <person name="Riley R."/>
            <person name="Clum A."/>
            <person name="Lindquist E."/>
            <person name="Ence D."/>
            <person name="Campbell M."/>
            <person name="Kronenberg Z."/>
            <person name="Feau N."/>
            <person name="Dhillon B."/>
            <person name="Hamelin R."/>
            <person name="Burleigh J."/>
            <person name="Smith J."/>
            <person name="Yandell M."/>
            <person name="Nelson C."/>
            <person name="Grigoriev I."/>
            <person name="Davis J."/>
        </authorList>
    </citation>
    <scope>NUCLEOTIDE SEQUENCE</scope>
    <source>
        <strain evidence="1">G11</strain>
    </source>
</reference>
<evidence type="ECO:0000313" key="1">
    <source>
        <dbReference type="EMBL" id="KAG0143295.1"/>
    </source>
</evidence>
<keyword evidence="2" id="KW-1185">Reference proteome</keyword>
<evidence type="ECO:0000313" key="2">
    <source>
        <dbReference type="Proteomes" id="UP000886653"/>
    </source>
</evidence>
<dbReference type="AlphaFoldDB" id="A0A9P6NB24"/>
<dbReference type="EMBL" id="MU167323">
    <property type="protein sequence ID" value="KAG0143295.1"/>
    <property type="molecule type" value="Genomic_DNA"/>
</dbReference>
<comment type="caution">
    <text evidence="1">The sequence shown here is derived from an EMBL/GenBank/DDBJ whole genome shotgun (WGS) entry which is preliminary data.</text>
</comment>
<dbReference type="InterPro" id="IPR040521">
    <property type="entry name" value="KDZ"/>
</dbReference>
<organism evidence="1 2">
    <name type="scientific">Cronartium quercuum f. sp. fusiforme G11</name>
    <dbReference type="NCBI Taxonomy" id="708437"/>
    <lineage>
        <taxon>Eukaryota</taxon>
        <taxon>Fungi</taxon>
        <taxon>Dikarya</taxon>
        <taxon>Basidiomycota</taxon>
        <taxon>Pucciniomycotina</taxon>
        <taxon>Pucciniomycetes</taxon>
        <taxon>Pucciniales</taxon>
        <taxon>Coleosporiaceae</taxon>
        <taxon>Cronartium</taxon>
    </lineage>
</organism>
<dbReference type="Pfam" id="PF18758">
    <property type="entry name" value="KDZ"/>
    <property type="match status" value="1"/>
</dbReference>
<protein>
    <submittedName>
        <fullName evidence="1">Uncharacterized protein</fullName>
    </submittedName>
</protein>
<feature type="non-terminal residue" evidence="1">
    <location>
        <position position="1"/>
    </location>
</feature>
<dbReference type="PANTHER" id="PTHR33096">
    <property type="entry name" value="CXC2 DOMAIN-CONTAINING PROTEIN"/>
    <property type="match status" value="1"/>
</dbReference>
<dbReference type="OrthoDB" id="3364670at2759"/>
<gene>
    <name evidence="1" type="ORF">CROQUDRAFT_49040</name>
</gene>
<sequence>YYPISILGSFQQQLPGHQIFGVLYNIGCHLVSVSHAYVHKWASQIVYDPQYNSYWGLSDGEGPE</sequence>
<name>A0A9P6NB24_9BASI</name>